<accession>A0ABQ9H341</accession>
<feature type="region of interest" description="Disordered" evidence="1">
    <location>
        <begin position="255"/>
        <end position="274"/>
    </location>
</feature>
<evidence type="ECO:0000313" key="2">
    <source>
        <dbReference type="EMBL" id="KAJ8878702.1"/>
    </source>
</evidence>
<sequence>MPLVDGFSRGSPVSSALNPAAAAYPPRFTVIGSQDLIVKSRPNLVTHSASDELLDVRVSVARIAPSLLDLGRAAPTTSQAGDLPYMASNYHSVGKPLMWRLYERTNTPPRRARSRELGAAATNRTRAAGAVCKHADLLQVIKKSGWHAWNGRRDGTVNLHLLPGASDEAVTQVGRRCPSACLNTTRRCKDSRLSSCEGHQRARARARGNKTMAEEKRLQSSYAKRRGLRLYRMSTKGKLHPLFVSAEGRNLLRGIGSGNGQSEEGGGEGLEERRVLAEGDRRGNVEKEHAEICKNSSTESLRVLPAIPVTASMATNSTGEYDNTVKARDGMSAVESVMVMWSRSMVKVTYIQYGDLGDVTTWQPVDSGFGSRVSIWQHPNAYKTNMAATALHSKTILNPLEMSIKRFGGIHFATGVVLPFRSDSRDKNKEVKRHIGSFGFDLNEISVAHWSPNAVVTDLVSDWLLHVVEYILLVWLPSCKTKKLGNGKYGLGGNTAFATDADGLWNGLYRIPKDKCNSEMVCSCCPEKGHKFAACKAKSAPAKFANCVKEKCREIDHEVGSPDCPVHQRMLLLELDRSQYN</sequence>
<protein>
    <submittedName>
        <fullName evidence="2">Uncharacterized protein</fullName>
    </submittedName>
</protein>
<feature type="compositionally biased region" description="Gly residues" evidence="1">
    <location>
        <begin position="255"/>
        <end position="268"/>
    </location>
</feature>
<organism evidence="2 3">
    <name type="scientific">Dryococelus australis</name>
    <dbReference type="NCBI Taxonomy" id="614101"/>
    <lineage>
        <taxon>Eukaryota</taxon>
        <taxon>Metazoa</taxon>
        <taxon>Ecdysozoa</taxon>
        <taxon>Arthropoda</taxon>
        <taxon>Hexapoda</taxon>
        <taxon>Insecta</taxon>
        <taxon>Pterygota</taxon>
        <taxon>Neoptera</taxon>
        <taxon>Polyneoptera</taxon>
        <taxon>Phasmatodea</taxon>
        <taxon>Verophasmatodea</taxon>
        <taxon>Anareolatae</taxon>
        <taxon>Phasmatidae</taxon>
        <taxon>Eurycanthinae</taxon>
        <taxon>Dryococelus</taxon>
    </lineage>
</organism>
<dbReference type="Proteomes" id="UP001159363">
    <property type="component" value="Chromosome 6"/>
</dbReference>
<keyword evidence="3" id="KW-1185">Reference proteome</keyword>
<name>A0ABQ9H341_9NEOP</name>
<evidence type="ECO:0000313" key="3">
    <source>
        <dbReference type="Proteomes" id="UP001159363"/>
    </source>
</evidence>
<reference evidence="2 3" key="1">
    <citation type="submission" date="2023-02" db="EMBL/GenBank/DDBJ databases">
        <title>LHISI_Scaffold_Assembly.</title>
        <authorList>
            <person name="Stuart O.P."/>
            <person name="Cleave R."/>
            <person name="Magrath M.J.L."/>
            <person name="Mikheyev A.S."/>
        </authorList>
    </citation>
    <scope>NUCLEOTIDE SEQUENCE [LARGE SCALE GENOMIC DNA]</scope>
    <source>
        <strain evidence="2">Daus_M_001</strain>
        <tissue evidence="2">Leg muscle</tissue>
    </source>
</reference>
<comment type="caution">
    <text evidence="2">The sequence shown here is derived from an EMBL/GenBank/DDBJ whole genome shotgun (WGS) entry which is preliminary data.</text>
</comment>
<gene>
    <name evidence="2" type="ORF">PR048_019287</name>
</gene>
<dbReference type="EMBL" id="JARBHB010000007">
    <property type="protein sequence ID" value="KAJ8878702.1"/>
    <property type="molecule type" value="Genomic_DNA"/>
</dbReference>
<evidence type="ECO:0000256" key="1">
    <source>
        <dbReference type="SAM" id="MobiDB-lite"/>
    </source>
</evidence>
<proteinExistence type="predicted"/>